<organism evidence="3 4">
    <name type="scientific">Sandaracinus amylolyticus</name>
    <dbReference type="NCBI Taxonomy" id="927083"/>
    <lineage>
        <taxon>Bacteria</taxon>
        <taxon>Pseudomonadati</taxon>
        <taxon>Myxococcota</taxon>
        <taxon>Polyangia</taxon>
        <taxon>Polyangiales</taxon>
        <taxon>Sandaracinaceae</taxon>
        <taxon>Sandaracinus</taxon>
    </lineage>
</organism>
<dbReference type="InterPro" id="IPR018807">
    <property type="entry name" value="YJL171C/Tos1_N"/>
</dbReference>
<evidence type="ECO:0000259" key="1">
    <source>
        <dbReference type="Pfam" id="PF10287"/>
    </source>
</evidence>
<feature type="domain" description="Cell wall protein YJL171C/Tos1 C-terminal" evidence="1">
    <location>
        <begin position="196"/>
        <end position="290"/>
    </location>
</feature>
<keyword evidence="4" id="KW-1185">Reference proteome</keyword>
<gene>
    <name evidence="3" type="ORF">DB32_008241</name>
</gene>
<evidence type="ECO:0000313" key="3">
    <source>
        <dbReference type="EMBL" id="AKF11092.1"/>
    </source>
</evidence>
<sequence>MIAIIALGCANERPADELDGGLAPDAATRDARVVDVDAAPPPALDGGLGPPDLPVLDPPSHGGTITFQQIGATGWYPSVRDPEVGPCDAYDASGCCMARHEVTSDRLTPWNEDLVLTLRGPMNVAQLAVYQPSGDGWSLVSAWDRRAASSPRGLSFRGNDTESEGFDGAIGTECLVDLATDVPFPCGPGSEPFCSGEGRHHGWAGSKLFVLLARMPHVGDPEAGTPCSEGPGGNWYDAPWIGLSLGELARAGAFSSCQCYARNPAEWWLGDGCGQFNVFEVVNDNNEYRNLDVFSTNFFGYGGYVGEGPCGARCDVSRLGPEVDLIDKTTIAEAAAGAVASPERGPGAAFRRPSAGYRYFVVLLDEASRTVQLAIVHPSQIPAAASPLLPALPAEIDGDVVRGLLDLRLPR</sequence>
<dbReference type="InterPro" id="IPR018805">
    <property type="entry name" value="YJL171C/Tos1_C"/>
</dbReference>
<accession>A0A0F6W9V3</accession>
<feature type="domain" description="Cell wall protein YJL171C/Tos1 N-terminal" evidence="2">
    <location>
        <begin position="64"/>
        <end position="132"/>
    </location>
</feature>
<reference evidence="3" key="1">
    <citation type="submission" date="2015-03" db="EMBL/GenBank/DDBJ databases">
        <title>Genome assembly of Sandaracinus amylolyticus DSM 53668.</title>
        <authorList>
            <person name="Sharma G."/>
            <person name="Subramanian S."/>
        </authorList>
    </citation>
    <scope>NUCLEOTIDE SEQUENCE [LARGE SCALE GENOMIC DNA]</scope>
    <source>
        <strain evidence="3">DSM 53668</strain>
    </source>
</reference>
<dbReference type="Pfam" id="PF10290">
    <property type="entry name" value="YJL171C_Tos1_N"/>
    <property type="match status" value="1"/>
</dbReference>
<dbReference type="EMBL" id="CP011125">
    <property type="protein sequence ID" value="AKF11092.1"/>
    <property type="molecule type" value="Genomic_DNA"/>
</dbReference>
<dbReference type="STRING" id="927083.DB32_008241"/>
<dbReference type="KEGG" id="samy:DB32_008241"/>
<name>A0A0F6W9V3_9BACT</name>
<dbReference type="Proteomes" id="UP000034883">
    <property type="component" value="Chromosome"/>
</dbReference>
<dbReference type="Pfam" id="PF10287">
    <property type="entry name" value="YJL171C_Tos1_C"/>
    <property type="match status" value="1"/>
</dbReference>
<evidence type="ECO:0000259" key="2">
    <source>
        <dbReference type="Pfam" id="PF10290"/>
    </source>
</evidence>
<protein>
    <submittedName>
        <fullName evidence="3">Uncharacterized protein</fullName>
    </submittedName>
</protein>
<evidence type="ECO:0000313" key="4">
    <source>
        <dbReference type="Proteomes" id="UP000034883"/>
    </source>
</evidence>
<dbReference type="AlphaFoldDB" id="A0A0F6W9V3"/>
<proteinExistence type="predicted"/>